<dbReference type="Proteomes" id="UP000035579">
    <property type="component" value="Chromosome"/>
</dbReference>
<dbReference type="KEGG" id="age:AA314_04185"/>
<organism evidence="1 2">
    <name type="scientific">Archangium gephyra</name>
    <dbReference type="NCBI Taxonomy" id="48"/>
    <lineage>
        <taxon>Bacteria</taxon>
        <taxon>Pseudomonadati</taxon>
        <taxon>Myxococcota</taxon>
        <taxon>Myxococcia</taxon>
        <taxon>Myxococcales</taxon>
        <taxon>Cystobacterineae</taxon>
        <taxon>Archangiaceae</taxon>
        <taxon>Archangium</taxon>
    </lineage>
</organism>
<evidence type="ECO:0000313" key="2">
    <source>
        <dbReference type="Proteomes" id="UP000035579"/>
    </source>
</evidence>
<name>A0AAC8Q816_9BACT</name>
<gene>
    <name evidence="1" type="ORF">AA314_04185</name>
</gene>
<sequence length="56" mass="5997">MTTTTLINCAIRAAVLLQYVGSPEDADLLLAHRPAEPILAKVFDDAAQALRPPPVQ</sequence>
<reference evidence="1 2" key="1">
    <citation type="submission" date="2015-05" db="EMBL/GenBank/DDBJ databases">
        <title>Genome assembly of Archangium gephyra DSM 2261.</title>
        <authorList>
            <person name="Sharma G."/>
            <person name="Subramanian S."/>
        </authorList>
    </citation>
    <scope>NUCLEOTIDE SEQUENCE [LARGE SCALE GENOMIC DNA]</scope>
    <source>
        <strain evidence="1 2">DSM 2261</strain>
    </source>
</reference>
<dbReference type="AlphaFoldDB" id="A0AAC8Q816"/>
<dbReference type="EMBL" id="CP011509">
    <property type="protein sequence ID" value="AKJ02559.1"/>
    <property type="molecule type" value="Genomic_DNA"/>
</dbReference>
<protein>
    <submittedName>
        <fullName evidence="1">Uncharacterized protein</fullName>
    </submittedName>
</protein>
<evidence type="ECO:0000313" key="1">
    <source>
        <dbReference type="EMBL" id="AKJ02559.1"/>
    </source>
</evidence>
<proteinExistence type="predicted"/>
<accession>A0AAC8Q816</accession>